<proteinExistence type="predicted"/>
<dbReference type="EMBL" id="LLXL01003483">
    <property type="protein sequence ID" value="PKK58626.1"/>
    <property type="molecule type" value="Genomic_DNA"/>
</dbReference>
<evidence type="ECO:0000313" key="2">
    <source>
        <dbReference type="Proteomes" id="UP000233469"/>
    </source>
</evidence>
<accession>A0A2N1MAH2</accession>
<name>A0A2N1MAH2_9GLOM</name>
<protein>
    <submittedName>
        <fullName evidence="1">Uncharacterized protein</fullName>
    </submittedName>
</protein>
<gene>
    <name evidence="1" type="ORF">RhiirC2_796018</name>
</gene>
<dbReference type="Proteomes" id="UP000233469">
    <property type="component" value="Unassembled WGS sequence"/>
</dbReference>
<comment type="caution">
    <text evidence="1">The sequence shown here is derived from an EMBL/GenBank/DDBJ whole genome shotgun (WGS) entry which is preliminary data.</text>
</comment>
<evidence type="ECO:0000313" key="1">
    <source>
        <dbReference type="EMBL" id="PKK58626.1"/>
    </source>
</evidence>
<organism evidence="1 2">
    <name type="scientific">Rhizophagus irregularis</name>
    <dbReference type="NCBI Taxonomy" id="588596"/>
    <lineage>
        <taxon>Eukaryota</taxon>
        <taxon>Fungi</taxon>
        <taxon>Fungi incertae sedis</taxon>
        <taxon>Mucoromycota</taxon>
        <taxon>Glomeromycotina</taxon>
        <taxon>Glomeromycetes</taxon>
        <taxon>Glomerales</taxon>
        <taxon>Glomeraceae</taxon>
        <taxon>Rhizophagus</taxon>
    </lineage>
</organism>
<dbReference type="AlphaFoldDB" id="A0A2N1MAH2"/>
<sequence>MLNLVVKIKAFLLQKSFNTLCETSVVYLTIENNILPPYNKVKNGYISICRLKALKALNMDRKILLDYTQKEIKENFNMLKFKLEITTMLFKDFLFKINKLLCLAFYNRSGYKPLWFT</sequence>
<dbReference type="VEuPathDB" id="FungiDB:FUN_008378"/>
<reference evidence="1 2" key="1">
    <citation type="submission" date="2016-04" db="EMBL/GenBank/DDBJ databases">
        <title>Genome analyses suggest a sexual origin of heterokaryosis in a supposedly ancient asexual fungus.</title>
        <authorList>
            <person name="Ropars J."/>
            <person name="Sedzielewska K."/>
            <person name="Noel J."/>
            <person name="Charron P."/>
            <person name="Farinelli L."/>
            <person name="Marton T."/>
            <person name="Kruger M."/>
            <person name="Pelin A."/>
            <person name="Brachmann A."/>
            <person name="Corradi N."/>
        </authorList>
    </citation>
    <scope>NUCLEOTIDE SEQUENCE [LARGE SCALE GENOMIC DNA]</scope>
    <source>
        <strain evidence="1 2">C2</strain>
    </source>
</reference>
<reference evidence="1 2" key="2">
    <citation type="submission" date="2017-10" db="EMBL/GenBank/DDBJ databases">
        <title>Extensive intraspecific genome diversity in a model arbuscular mycorrhizal fungus.</title>
        <authorList>
            <person name="Chen E.C.H."/>
            <person name="Morin E."/>
            <person name="Baudet D."/>
            <person name="Noel J."/>
            <person name="Ndikumana S."/>
            <person name="Charron P."/>
            <person name="St-Onge C."/>
            <person name="Giorgi J."/>
            <person name="Grigoriev I.V."/>
            <person name="Roux C."/>
            <person name="Martin F.M."/>
            <person name="Corradi N."/>
        </authorList>
    </citation>
    <scope>NUCLEOTIDE SEQUENCE [LARGE SCALE GENOMIC DNA]</scope>
    <source>
        <strain evidence="1 2">C2</strain>
    </source>
</reference>